<keyword evidence="3" id="KW-0503">Monooxygenase</keyword>
<dbReference type="InterPro" id="IPR002938">
    <property type="entry name" value="FAD-bd"/>
</dbReference>
<dbReference type="EMBL" id="RHHU01000007">
    <property type="protein sequence ID" value="RNB85378.1"/>
    <property type="molecule type" value="Genomic_DNA"/>
</dbReference>
<gene>
    <name evidence="3" type="ORF">EDM59_13340</name>
</gene>
<dbReference type="AlphaFoldDB" id="A0A3M8DBL2"/>
<evidence type="ECO:0000259" key="2">
    <source>
        <dbReference type="Pfam" id="PF01494"/>
    </source>
</evidence>
<keyword evidence="1" id="KW-0560">Oxidoreductase</keyword>
<dbReference type="Gene3D" id="3.50.50.60">
    <property type="entry name" value="FAD/NAD(P)-binding domain"/>
    <property type="match status" value="1"/>
</dbReference>
<dbReference type="InterPro" id="IPR050631">
    <property type="entry name" value="PheA/TfdB_FAD_monoxygenase"/>
</dbReference>
<name>A0A3M8DBL2_9BACL</name>
<reference evidence="3 4" key="1">
    <citation type="submission" date="2018-10" db="EMBL/GenBank/DDBJ databases">
        <title>Phylogenomics of Brevibacillus.</title>
        <authorList>
            <person name="Dunlap C."/>
        </authorList>
    </citation>
    <scope>NUCLEOTIDE SEQUENCE [LARGE SCALE GENOMIC DNA]</scope>
    <source>
        <strain evidence="3 4">JCM 15774</strain>
    </source>
</reference>
<dbReference type="GO" id="GO:0004497">
    <property type="term" value="F:monooxygenase activity"/>
    <property type="evidence" value="ECO:0007669"/>
    <property type="project" value="UniProtKB-KW"/>
</dbReference>
<dbReference type="SUPFAM" id="SSF51905">
    <property type="entry name" value="FAD/NAD(P)-binding domain"/>
    <property type="match status" value="1"/>
</dbReference>
<sequence length="405" mass="45561">MMSKHSVIIVGAGPVGLTAAKILSQEGISVTVFEKSPTPSKEWRASTFHAGTLELLESTGLVEEMLQLGIVEDKVQYRDRTTGTFATFDFSLIKEETKYPYRLQLPQSTYVKVLNERLKDCANVDIHYSTEVVDIQQNEQDVTVKVQTPQGIETFSADYLLGADGARSTIRKLLDLSFEGYTLEQRFLLVGTPVAFSDYLPDITKVNYISDPEQFLFILKVPEAWRLLYPVPASVSDEVALDDENIQRTLQGALKTTDSFPIIERMIYRVHQRVAEKFYKGRAILLGDAAHINSPMGGLGLNNGIHDAVDLSRRLIRIFEGNSDVEGELDKYSNVRRKVAIDYVKQITERNTNVLTERDPERRVQLQQEYAEQANDPEAARAWILRSTMIASVREQGIGEPPTAV</sequence>
<dbReference type="Proteomes" id="UP000269573">
    <property type="component" value="Unassembled WGS sequence"/>
</dbReference>
<dbReference type="PRINTS" id="PR00420">
    <property type="entry name" value="RNGMNOXGNASE"/>
</dbReference>
<feature type="domain" description="FAD-binding" evidence="2">
    <location>
        <begin position="6"/>
        <end position="345"/>
    </location>
</feature>
<dbReference type="Gene3D" id="3.30.70.2450">
    <property type="match status" value="1"/>
</dbReference>
<dbReference type="GO" id="GO:0071949">
    <property type="term" value="F:FAD binding"/>
    <property type="evidence" value="ECO:0007669"/>
    <property type="project" value="InterPro"/>
</dbReference>
<evidence type="ECO:0000313" key="4">
    <source>
        <dbReference type="Proteomes" id="UP000269573"/>
    </source>
</evidence>
<evidence type="ECO:0000313" key="3">
    <source>
        <dbReference type="EMBL" id="RNB85378.1"/>
    </source>
</evidence>
<proteinExistence type="predicted"/>
<accession>A0A3M8DBL2</accession>
<dbReference type="InterPro" id="IPR036188">
    <property type="entry name" value="FAD/NAD-bd_sf"/>
</dbReference>
<keyword evidence="4" id="KW-1185">Reference proteome</keyword>
<organism evidence="3 4">
    <name type="scientific">Brevibacillus nitrificans</name>
    <dbReference type="NCBI Taxonomy" id="651560"/>
    <lineage>
        <taxon>Bacteria</taxon>
        <taxon>Bacillati</taxon>
        <taxon>Bacillota</taxon>
        <taxon>Bacilli</taxon>
        <taxon>Bacillales</taxon>
        <taxon>Paenibacillaceae</taxon>
        <taxon>Brevibacillus</taxon>
    </lineage>
</organism>
<dbReference type="PANTHER" id="PTHR43476">
    <property type="entry name" value="3-(3-HYDROXY-PHENYL)PROPIONATE/3-HYDROXYCINNAMIC ACID HYDROXYLASE"/>
    <property type="match status" value="1"/>
</dbReference>
<dbReference type="Pfam" id="PF01494">
    <property type="entry name" value="FAD_binding_3"/>
    <property type="match status" value="1"/>
</dbReference>
<comment type="caution">
    <text evidence="3">The sequence shown here is derived from an EMBL/GenBank/DDBJ whole genome shotgun (WGS) entry which is preliminary data.</text>
</comment>
<protein>
    <submittedName>
        <fullName evidence="3">FAD-dependent monooxygenase</fullName>
    </submittedName>
</protein>
<dbReference type="PANTHER" id="PTHR43476:SF5">
    <property type="entry name" value="FAD-DEPENDENT MONOOXYGENASE"/>
    <property type="match status" value="1"/>
</dbReference>
<evidence type="ECO:0000256" key="1">
    <source>
        <dbReference type="ARBA" id="ARBA00023002"/>
    </source>
</evidence>